<evidence type="ECO:0000313" key="3">
    <source>
        <dbReference type="Proteomes" id="UP000075920"/>
    </source>
</evidence>
<dbReference type="Proteomes" id="UP000075920">
    <property type="component" value="Unassembled WGS sequence"/>
</dbReference>
<reference evidence="2" key="2">
    <citation type="submission" date="2020-05" db="UniProtKB">
        <authorList>
            <consortium name="EnsemblMetazoa"/>
        </authorList>
    </citation>
    <scope>IDENTIFICATION</scope>
    <source>
        <strain evidence="2">MINIMUS1</strain>
    </source>
</reference>
<sequence>MVVALQEAAGTTDPDSSSDGTVETGGSEEQPQPQSSDTVVALQEAAGTTDPDSSSDGTVEAGGAEEQPYAGQDGAVEVDLDEHECSEFDSES</sequence>
<reference evidence="3" key="1">
    <citation type="submission" date="2013-03" db="EMBL/GenBank/DDBJ databases">
        <title>The Genome Sequence of Anopheles minimus MINIMUS1.</title>
        <authorList>
            <consortium name="The Broad Institute Genomics Platform"/>
            <person name="Neafsey D.E."/>
            <person name="Walton C."/>
            <person name="Walker B."/>
            <person name="Young S.K."/>
            <person name="Zeng Q."/>
            <person name="Gargeya S."/>
            <person name="Fitzgerald M."/>
            <person name="Haas B."/>
            <person name="Abouelleil A."/>
            <person name="Allen A.W."/>
            <person name="Alvarado L."/>
            <person name="Arachchi H.M."/>
            <person name="Berlin A.M."/>
            <person name="Chapman S.B."/>
            <person name="Gainer-Dewar J."/>
            <person name="Goldberg J."/>
            <person name="Griggs A."/>
            <person name="Gujja S."/>
            <person name="Hansen M."/>
            <person name="Howarth C."/>
            <person name="Imamovic A."/>
            <person name="Ireland A."/>
            <person name="Larimer J."/>
            <person name="McCowan C."/>
            <person name="Murphy C."/>
            <person name="Pearson M."/>
            <person name="Poon T.W."/>
            <person name="Priest M."/>
            <person name="Roberts A."/>
            <person name="Saif S."/>
            <person name="Shea T."/>
            <person name="Sisk P."/>
            <person name="Sykes S."/>
            <person name="Wortman J."/>
            <person name="Nusbaum C."/>
            <person name="Birren B."/>
        </authorList>
    </citation>
    <scope>NUCLEOTIDE SEQUENCE [LARGE SCALE GENOMIC DNA]</scope>
    <source>
        <strain evidence="3">MINIMUS1</strain>
    </source>
</reference>
<evidence type="ECO:0000313" key="2">
    <source>
        <dbReference type="EnsemblMetazoa" id="AMIN014408-PA"/>
    </source>
</evidence>
<feature type="region of interest" description="Disordered" evidence="1">
    <location>
        <begin position="1"/>
        <end position="75"/>
    </location>
</feature>
<dbReference type="AlphaFoldDB" id="A0A182WNY9"/>
<accession>A0A182WNY9</accession>
<keyword evidence="3" id="KW-1185">Reference proteome</keyword>
<protein>
    <submittedName>
        <fullName evidence="2">Uncharacterized protein</fullName>
    </submittedName>
</protein>
<organism evidence="2 3">
    <name type="scientific">Anopheles minimus</name>
    <dbReference type="NCBI Taxonomy" id="112268"/>
    <lineage>
        <taxon>Eukaryota</taxon>
        <taxon>Metazoa</taxon>
        <taxon>Ecdysozoa</taxon>
        <taxon>Arthropoda</taxon>
        <taxon>Hexapoda</taxon>
        <taxon>Insecta</taxon>
        <taxon>Pterygota</taxon>
        <taxon>Neoptera</taxon>
        <taxon>Endopterygota</taxon>
        <taxon>Diptera</taxon>
        <taxon>Nematocera</taxon>
        <taxon>Culicoidea</taxon>
        <taxon>Culicidae</taxon>
        <taxon>Anophelinae</taxon>
        <taxon>Anopheles</taxon>
    </lineage>
</organism>
<feature type="compositionally biased region" description="Polar residues" evidence="1">
    <location>
        <begin position="27"/>
        <end position="38"/>
    </location>
</feature>
<dbReference type="VEuPathDB" id="VectorBase:AMIN014408"/>
<name>A0A182WNY9_9DIPT</name>
<proteinExistence type="predicted"/>
<evidence type="ECO:0000256" key="1">
    <source>
        <dbReference type="SAM" id="MobiDB-lite"/>
    </source>
</evidence>
<dbReference type="EnsemblMetazoa" id="AMIN014408-RA">
    <property type="protein sequence ID" value="AMIN014408-PA"/>
    <property type="gene ID" value="AMIN014408"/>
</dbReference>